<dbReference type="Proteomes" id="UP000294721">
    <property type="component" value="Unassembled WGS sequence"/>
</dbReference>
<evidence type="ECO:0000313" key="4">
    <source>
        <dbReference type="Proteomes" id="UP000294721"/>
    </source>
</evidence>
<name>A0AAE9GZ12_9NEIS</name>
<keyword evidence="4" id="KW-1185">Reference proteome</keyword>
<gene>
    <name evidence="2" type="ORF">EV680_11143</name>
    <name evidence="3" type="ORF">LVJ78_00600</name>
</gene>
<protein>
    <submittedName>
        <fullName evidence="3">NAD(P)H-binding protein</fullName>
    </submittedName>
</protein>
<dbReference type="Proteomes" id="UP000829756">
    <property type="component" value="Chromosome"/>
</dbReference>
<evidence type="ECO:0000313" key="3">
    <source>
        <dbReference type="EMBL" id="UOO79571.1"/>
    </source>
</evidence>
<dbReference type="InterPro" id="IPR016040">
    <property type="entry name" value="NAD(P)-bd_dom"/>
</dbReference>
<evidence type="ECO:0000313" key="5">
    <source>
        <dbReference type="Proteomes" id="UP000829756"/>
    </source>
</evidence>
<proteinExistence type="predicted"/>
<dbReference type="SUPFAM" id="SSF51735">
    <property type="entry name" value="NAD(P)-binding Rossmann-fold domains"/>
    <property type="match status" value="1"/>
</dbReference>
<reference evidence="3" key="2">
    <citation type="submission" date="2021-12" db="EMBL/GenBank/DDBJ databases">
        <authorList>
            <person name="Veyrier F.J."/>
        </authorList>
    </citation>
    <scope>NUCLEOTIDE SEQUENCE</scope>
    <source>
        <strain evidence="3">1258/02</strain>
    </source>
</reference>
<dbReference type="InterPro" id="IPR051606">
    <property type="entry name" value="Polyketide_Oxido-like"/>
</dbReference>
<dbReference type="EMBL" id="SLXE01000011">
    <property type="protein sequence ID" value="TCP06489.1"/>
    <property type="molecule type" value="Genomic_DNA"/>
</dbReference>
<dbReference type="Gene3D" id="3.40.50.720">
    <property type="entry name" value="NAD(P)-binding Rossmann-like Domain"/>
    <property type="match status" value="1"/>
</dbReference>
<dbReference type="EMBL" id="CP091507">
    <property type="protein sequence ID" value="UOO79571.1"/>
    <property type="molecule type" value="Genomic_DNA"/>
</dbReference>
<sequence>MKIAVIGATGYVGNAVVKELAARGHKVTAFARNIDKVFAADNVTAVAADVNAADFADKLQGFDAVVSAFNPGWNNPNIGADFAKGAAAITEAAQAAAVPYLLVVGGAGSLYVAPGLQLIDTPEFPQEIFAGANAARNLLTDLRPRRDVNWAFISPPAMFYEGSPFEPKGKYRFGQDDVLMSGAAPAGIHVDDLAKAIADDAEKKAHLFQRFTVAEVSV</sequence>
<dbReference type="Pfam" id="PF13460">
    <property type="entry name" value="NAD_binding_10"/>
    <property type="match status" value="1"/>
</dbReference>
<reference evidence="3" key="3">
    <citation type="journal article" date="2022" name="Res Sq">
        <title>Evolution of multicellular longitudinally dividing oral cavity symbionts (Neisseriaceae).</title>
        <authorList>
            <person name="Nyongesa S."/>
            <person name="Weber P."/>
            <person name="Bernet E."/>
            <person name="Pullido F."/>
            <person name="Nieckarz M."/>
            <person name="Delaby M."/>
            <person name="Nieves C."/>
            <person name="Viehboeck T."/>
            <person name="Krause N."/>
            <person name="Rivera-Millot A."/>
            <person name="Nakamura A."/>
            <person name="Vischer N."/>
            <person name="VanNieuwenhze M."/>
            <person name="Brun Y."/>
            <person name="Cava F."/>
            <person name="Bulgheresi S."/>
            <person name="Veyrier F."/>
        </authorList>
    </citation>
    <scope>NUCLEOTIDE SEQUENCE</scope>
    <source>
        <strain evidence="3">1258/02</strain>
    </source>
</reference>
<accession>A0AAE9GZ12</accession>
<evidence type="ECO:0000259" key="1">
    <source>
        <dbReference type="Pfam" id="PF13460"/>
    </source>
</evidence>
<feature type="domain" description="NAD(P)-binding" evidence="1">
    <location>
        <begin position="7"/>
        <end position="199"/>
    </location>
</feature>
<dbReference type="RefSeq" id="WP_132953731.1">
    <property type="nucleotide sequence ID" value="NZ_CP091507.1"/>
</dbReference>
<dbReference type="GO" id="GO:0016646">
    <property type="term" value="F:oxidoreductase activity, acting on the CH-NH group of donors, NAD or NADP as acceptor"/>
    <property type="evidence" value="ECO:0007669"/>
    <property type="project" value="TreeGrafter"/>
</dbReference>
<dbReference type="KEGG" id="usu:LVJ78_00600"/>
<reference evidence="2 4" key="1">
    <citation type="submission" date="2019-03" db="EMBL/GenBank/DDBJ databases">
        <title>Genomic Encyclopedia of Type Strains, Phase IV (KMG-IV): sequencing the most valuable type-strain genomes for metagenomic binning, comparative biology and taxonomic classification.</title>
        <authorList>
            <person name="Goeker M."/>
        </authorList>
    </citation>
    <scope>NUCLEOTIDE SEQUENCE [LARGE SCALE GENOMIC DNA]</scope>
    <source>
        <strain evidence="2 4">DSM 17474</strain>
    </source>
</reference>
<dbReference type="InterPro" id="IPR036291">
    <property type="entry name" value="NAD(P)-bd_dom_sf"/>
</dbReference>
<dbReference type="PANTHER" id="PTHR43355">
    <property type="entry name" value="FLAVIN REDUCTASE (NADPH)"/>
    <property type="match status" value="1"/>
</dbReference>
<dbReference type="PANTHER" id="PTHR43355:SF2">
    <property type="entry name" value="FLAVIN REDUCTASE (NADPH)"/>
    <property type="match status" value="1"/>
</dbReference>
<organism evidence="3 5">
    <name type="scientific">Uruburuella suis</name>
    <dbReference type="NCBI Taxonomy" id="252130"/>
    <lineage>
        <taxon>Bacteria</taxon>
        <taxon>Pseudomonadati</taxon>
        <taxon>Pseudomonadota</taxon>
        <taxon>Betaproteobacteria</taxon>
        <taxon>Neisseriales</taxon>
        <taxon>Neisseriaceae</taxon>
        <taxon>Uruburuella</taxon>
    </lineage>
</organism>
<dbReference type="AlphaFoldDB" id="A0AAE9GZ12"/>
<evidence type="ECO:0000313" key="2">
    <source>
        <dbReference type="EMBL" id="TCP06489.1"/>
    </source>
</evidence>